<keyword evidence="1" id="KW-1185">Reference proteome</keyword>
<dbReference type="Proteomes" id="UP000887560">
    <property type="component" value="Unplaced"/>
</dbReference>
<reference evidence="2" key="1">
    <citation type="submission" date="2022-11" db="UniProtKB">
        <authorList>
            <consortium name="WormBaseParasite"/>
        </authorList>
    </citation>
    <scope>IDENTIFICATION</scope>
</reference>
<evidence type="ECO:0000313" key="2">
    <source>
        <dbReference type="WBParaSite" id="scf7180000419412.g3750"/>
    </source>
</evidence>
<proteinExistence type="predicted"/>
<dbReference type="AlphaFoldDB" id="A0A915NNM6"/>
<evidence type="ECO:0000313" key="1">
    <source>
        <dbReference type="Proteomes" id="UP000887560"/>
    </source>
</evidence>
<protein>
    <submittedName>
        <fullName evidence="2">Uncharacterized protein</fullName>
    </submittedName>
</protein>
<name>A0A915NNM6_9BILA</name>
<organism evidence="1 2">
    <name type="scientific">Meloidogyne floridensis</name>
    <dbReference type="NCBI Taxonomy" id="298350"/>
    <lineage>
        <taxon>Eukaryota</taxon>
        <taxon>Metazoa</taxon>
        <taxon>Ecdysozoa</taxon>
        <taxon>Nematoda</taxon>
        <taxon>Chromadorea</taxon>
        <taxon>Rhabditida</taxon>
        <taxon>Tylenchina</taxon>
        <taxon>Tylenchomorpha</taxon>
        <taxon>Tylenchoidea</taxon>
        <taxon>Meloidogynidae</taxon>
        <taxon>Meloidogyninae</taxon>
        <taxon>Meloidogyne</taxon>
    </lineage>
</organism>
<accession>A0A915NNM6</accession>
<sequence>LLVSSRILTIIVGEVFKKRKIAAILILTLEKKKHILIREHFNDLTERVAQLEELNGERVDQIIRFHDIEANLNELEILHLIEMVKETLSKSTTEESSSDTQ</sequence>
<dbReference type="WBParaSite" id="scf7180000419412.g3750">
    <property type="protein sequence ID" value="scf7180000419412.g3750"/>
    <property type="gene ID" value="scf7180000419412.g3750"/>
</dbReference>